<dbReference type="Pfam" id="PF01565">
    <property type="entry name" value="FAD_binding_4"/>
    <property type="match status" value="1"/>
</dbReference>
<dbReference type="PANTHER" id="PTHR42934:SF2">
    <property type="entry name" value="GLYCOLATE OXIDASE SUBUNIT GLCD"/>
    <property type="match status" value="1"/>
</dbReference>
<protein>
    <recommendedName>
        <fullName evidence="6">FAD-binding PCMH-type domain-containing protein</fullName>
    </recommendedName>
</protein>
<evidence type="ECO:0000313" key="7">
    <source>
        <dbReference type="EMBL" id="AAZ59809.1"/>
    </source>
</evidence>
<dbReference type="STRING" id="264198.Reut_A0427"/>
<evidence type="ECO:0000256" key="5">
    <source>
        <dbReference type="ARBA" id="ARBA00023014"/>
    </source>
</evidence>
<feature type="domain" description="FAD-binding PCMH-type" evidence="6">
    <location>
        <begin position="187"/>
        <end position="423"/>
    </location>
</feature>
<dbReference type="GO" id="GO:0071949">
    <property type="term" value="F:FAD binding"/>
    <property type="evidence" value="ECO:0007669"/>
    <property type="project" value="InterPro"/>
</dbReference>
<evidence type="ECO:0000256" key="1">
    <source>
        <dbReference type="ARBA" id="ARBA00022630"/>
    </source>
</evidence>
<dbReference type="InterPro" id="IPR009051">
    <property type="entry name" value="Helical_ferredxn"/>
</dbReference>
<dbReference type="GO" id="GO:0051536">
    <property type="term" value="F:iron-sulfur cluster binding"/>
    <property type="evidence" value="ECO:0007669"/>
    <property type="project" value="UniProtKB-KW"/>
</dbReference>
<dbReference type="SUPFAM" id="SSF55103">
    <property type="entry name" value="FAD-linked oxidases, C-terminal domain"/>
    <property type="match status" value="1"/>
</dbReference>
<dbReference type="InterPro" id="IPR004113">
    <property type="entry name" value="FAD-bd_oxidored_4_C"/>
</dbReference>
<dbReference type="InterPro" id="IPR021817">
    <property type="entry name" value="DUF3400"/>
</dbReference>
<dbReference type="Pfam" id="PF12447">
    <property type="entry name" value="DUF3683"/>
    <property type="match status" value="1"/>
</dbReference>
<name>Q475X4_CUPPJ</name>
<dbReference type="InterPro" id="IPR016166">
    <property type="entry name" value="FAD-bd_PCMH"/>
</dbReference>
<dbReference type="InterPro" id="IPR004017">
    <property type="entry name" value="Cys_rich_dom"/>
</dbReference>
<dbReference type="SUPFAM" id="SSF46548">
    <property type="entry name" value="alpha-helical ferredoxin"/>
    <property type="match status" value="1"/>
</dbReference>
<dbReference type="eggNOG" id="COG0277">
    <property type="taxonomic scope" value="Bacteria"/>
</dbReference>
<organism evidence="7">
    <name type="scientific">Cupriavidus pinatubonensis (strain JMP 134 / LMG 1197)</name>
    <name type="common">Cupriavidus necator (strain JMP 134)</name>
    <dbReference type="NCBI Taxonomy" id="264198"/>
    <lineage>
        <taxon>Bacteria</taxon>
        <taxon>Pseudomonadati</taxon>
        <taxon>Pseudomonadota</taxon>
        <taxon>Betaproteobacteria</taxon>
        <taxon>Burkholderiales</taxon>
        <taxon>Burkholderiaceae</taxon>
        <taxon>Cupriavidus</taxon>
    </lineage>
</organism>
<gene>
    <name evidence="7" type="ordered locus">Reut_A0427</name>
</gene>
<dbReference type="Pfam" id="PF13183">
    <property type="entry name" value="Fer4_8"/>
    <property type="match status" value="1"/>
</dbReference>
<dbReference type="SUPFAM" id="SSF56176">
    <property type="entry name" value="FAD-binding/transporter-associated domain-like"/>
    <property type="match status" value="1"/>
</dbReference>
<dbReference type="InterPro" id="IPR016169">
    <property type="entry name" value="FAD-bd_PCMH_sub2"/>
</dbReference>
<dbReference type="InterPro" id="IPR051914">
    <property type="entry name" value="FAD-linked_OxidoTrans_Type4"/>
</dbReference>
<dbReference type="Gene3D" id="3.30.70.2740">
    <property type="match status" value="1"/>
</dbReference>
<evidence type="ECO:0000256" key="3">
    <source>
        <dbReference type="ARBA" id="ARBA00022827"/>
    </source>
</evidence>
<dbReference type="Pfam" id="PF11880">
    <property type="entry name" value="DUF3400"/>
    <property type="match status" value="1"/>
</dbReference>
<dbReference type="OrthoDB" id="9811557at2"/>
<dbReference type="Gene3D" id="3.30.465.10">
    <property type="match status" value="1"/>
</dbReference>
<dbReference type="eggNOG" id="COG0247">
    <property type="taxonomic scope" value="Bacteria"/>
</dbReference>
<accession>Q475X4</accession>
<dbReference type="InterPro" id="IPR016164">
    <property type="entry name" value="FAD-linked_Oxase-like_C"/>
</dbReference>
<dbReference type="InterPro" id="IPR006094">
    <property type="entry name" value="Oxid_FAD_bind_N"/>
</dbReference>
<keyword evidence="4" id="KW-0408">Iron</keyword>
<proteinExistence type="predicted"/>
<dbReference type="HOGENOM" id="CLU_262983_0_0_4"/>
<dbReference type="GO" id="GO:0016491">
    <property type="term" value="F:oxidoreductase activity"/>
    <property type="evidence" value="ECO:0007669"/>
    <property type="project" value="UniProtKB-ARBA"/>
</dbReference>
<dbReference type="EMBL" id="CP000090">
    <property type="protein sequence ID" value="AAZ59809.1"/>
    <property type="molecule type" value="Genomic_DNA"/>
</dbReference>
<dbReference type="PANTHER" id="PTHR42934">
    <property type="entry name" value="GLYCOLATE OXIDASE SUBUNIT GLCD"/>
    <property type="match status" value="1"/>
</dbReference>
<keyword evidence="2" id="KW-0479">Metal-binding</keyword>
<dbReference type="Pfam" id="PF02913">
    <property type="entry name" value="FAD-oxidase_C"/>
    <property type="match status" value="2"/>
</dbReference>
<dbReference type="PROSITE" id="PS00198">
    <property type="entry name" value="4FE4S_FER_1"/>
    <property type="match status" value="1"/>
</dbReference>
<dbReference type="PROSITE" id="PS51387">
    <property type="entry name" value="FAD_PCMH"/>
    <property type="match status" value="1"/>
</dbReference>
<evidence type="ECO:0000256" key="2">
    <source>
        <dbReference type="ARBA" id="ARBA00022723"/>
    </source>
</evidence>
<dbReference type="InterPro" id="IPR017896">
    <property type="entry name" value="4Fe4S_Fe-S-bd"/>
</dbReference>
<dbReference type="Gene3D" id="1.10.1060.10">
    <property type="entry name" value="Alpha-helical ferredoxin"/>
    <property type="match status" value="1"/>
</dbReference>
<evidence type="ECO:0000256" key="4">
    <source>
        <dbReference type="ARBA" id="ARBA00023004"/>
    </source>
</evidence>
<dbReference type="eggNOG" id="COG1146">
    <property type="taxonomic scope" value="Bacteria"/>
</dbReference>
<dbReference type="InterPro" id="IPR036318">
    <property type="entry name" value="FAD-bd_PCMH-like_sf"/>
</dbReference>
<dbReference type="InterPro" id="IPR017900">
    <property type="entry name" value="4Fe4S_Fe_S_CS"/>
</dbReference>
<evidence type="ECO:0000259" key="6">
    <source>
        <dbReference type="PROSITE" id="PS51387"/>
    </source>
</evidence>
<dbReference type="InterPro" id="IPR022153">
    <property type="entry name" value="DUF3683"/>
</dbReference>
<dbReference type="GO" id="GO:0046872">
    <property type="term" value="F:metal ion binding"/>
    <property type="evidence" value="ECO:0007669"/>
    <property type="project" value="UniProtKB-KW"/>
</dbReference>
<keyword evidence="1" id="KW-0285">Flavoprotein</keyword>
<keyword evidence="3" id="KW-0274">FAD</keyword>
<keyword evidence="5" id="KW-0411">Iron-sulfur</keyword>
<reference evidence="7" key="1">
    <citation type="submission" date="2005-08" db="EMBL/GenBank/DDBJ databases">
        <title>Complete sequence of Chromosome1 of Ralstonia eutropha JMP134.</title>
        <authorList>
            <person name="Copeland A."/>
            <person name="Lucas S."/>
            <person name="Lapidus A."/>
            <person name="Barry K."/>
            <person name="Detter J.C."/>
            <person name="Glavina T."/>
            <person name="Hammon N."/>
            <person name="Israni S."/>
            <person name="Pitluck S."/>
            <person name="Goltsman E."/>
            <person name="Martinez M."/>
            <person name="Schmutz J."/>
            <person name="Larimer F."/>
            <person name="Land M."/>
            <person name="Lykidis A."/>
            <person name="Richardson P."/>
        </authorList>
    </citation>
    <scope>NUCLEOTIDE SEQUENCE</scope>
    <source>
        <strain evidence="7">JMP134</strain>
    </source>
</reference>
<dbReference type="Pfam" id="PF02754">
    <property type="entry name" value="CCG"/>
    <property type="match status" value="2"/>
</dbReference>
<dbReference type="KEGG" id="reu:Reut_A0427"/>
<sequence>MNAPLVLDAKLAAQDAPPRLREIPYNYTSFSDREIVIRLLGEEAWRILDELRSERRTGRSARMLYEVLGDIWVVRRNPYLQDDLLENPKRRQMLVSALHHRLGEIEKRRAADRAEHAEPAAEDRSHRVEQLVAFAKQAIEDFKNEFAAAYDLRKRAQRVLGRVTQKDNIKFDGLSRVSHVTDATDWRVEYPFVVLTPDTEEEIAGLVKGCFELGLTIIPRGGGTGYTGGAVPLTPMSAVINTEKLEQLGPVEETDLPGVSHKVATIFSGAGVVTRRVADAAEKAGLVFAVDPTSIDASCIGGNVAMNAGGKKAVLWGTALDNLAWWRMVDPEGNWLEVTRLDHNLGKIHDVAVATFELKWSDGNRAPGEKVLRTETLAIQGRVFRKEGLGKDVTDKFLAGLPGVQKEGCDGIITSARWILHRMPKHIRTVCLEFFGQARDAIPSIVEIKDYLDAESKKPGGAILAGLEHLDERYLRAVGYATKSKRNAFPKMVLIGDIVGDDEDAVARATSEVIRMANGKSGEGFIAVSPEARKKFWLDRSRTAAIARHTNAFKINEDVVIPLPRMGEYTDGIERINIELSIKNKLALVDALEAFFARGNLPLGRSDDANEIPSAELLEDRVQHALTLLREIRSRWRYLQDHLDTPLATAKAALIGHGLGLLGQAFDARLQQQPDANVFHLLQDRTIRVSWKSEVRAELRKIFNGGEFKPILDEAQAIHKQVLRGRVFVALHMHAGDGNVHTNIPVNSDNYDMLQDAHRAVARIMDLARSLDGVISGEHGIGITKLEFLTEDEIGDFRTYKQKVDPQGRFNKGKLLPGADLRNAYTPSFGLMGHESLIMQQSDIGAIADSVKDCLRCGKCKPVCATHVPRANLLYSPRNKILATSLLVEAFLYEEQTRRGVSIKHWDEFSDVADHCTVCHKCATPCPVKIDFGDVSMNMRNLLRKMGQKKFNPGTAASMFFLNATSPETINLTRKVMIDWGYKAQRLGNEVLKKFAKKQTAHPPATVGKPPVREQVIHFINKKMPGNLPKKTARALLDIEDNEIVPIIRDPKATTPETEAVFYFPGCGSERLFSQVGLATQAMLWHVGVQTVLPPGYLCCGYPQRGSGQYDKAEKIVTDNRVLFHRVANTLNYLDIKTVVVSCGTCYDQLAGYEFEKIFPGCRIIDIHEYLLEKGVKLEGITGTRYMYHDPCHTPIKTMDPTKLVNELVGGNGAAGKIEKNDRCCGESGTLAVTRPDVSTQIRFRKEEEMTKGADKLRADGFTGDVKILTSCPSCLQGLSRYNEDASVQADYIVVEMAKHLLGDNWMPEYVAKANAGGIERVLV</sequence>